<dbReference type="AlphaFoldDB" id="A0AAN8L8T8"/>
<dbReference type="GO" id="GO:0006281">
    <property type="term" value="P:DNA repair"/>
    <property type="evidence" value="ECO:0007669"/>
    <property type="project" value="UniProtKB-KW"/>
</dbReference>
<protein>
    <submittedName>
        <fullName evidence="11">Uncharacterized protein</fullName>
    </submittedName>
</protein>
<keyword evidence="4" id="KW-0227">DNA damage</keyword>
<comment type="similarity">
    <text evidence="2">Belongs to the tyrosyl-DNA phosphodiesterase family.</text>
</comment>
<keyword evidence="6" id="KW-0269">Exonuclease</keyword>
<evidence type="ECO:0000256" key="4">
    <source>
        <dbReference type="ARBA" id="ARBA00022763"/>
    </source>
</evidence>
<dbReference type="GO" id="GO:0017005">
    <property type="term" value="F:3'-tyrosyl-DNA phosphodiesterase activity"/>
    <property type="evidence" value="ECO:0007669"/>
    <property type="project" value="TreeGrafter"/>
</dbReference>
<reference evidence="11 12" key="1">
    <citation type="submission" date="2021-04" db="EMBL/GenBank/DDBJ databases">
        <authorList>
            <person name="De Guttry C."/>
            <person name="Zahm M."/>
            <person name="Klopp C."/>
            <person name="Cabau C."/>
            <person name="Louis A."/>
            <person name="Berthelot C."/>
            <person name="Parey E."/>
            <person name="Roest Crollius H."/>
            <person name="Montfort J."/>
            <person name="Robinson-Rechavi M."/>
            <person name="Bucao C."/>
            <person name="Bouchez O."/>
            <person name="Gislard M."/>
            <person name="Lluch J."/>
            <person name="Milhes M."/>
            <person name="Lampietro C."/>
            <person name="Lopez Roques C."/>
            <person name="Donnadieu C."/>
            <person name="Braasch I."/>
            <person name="Desvignes T."/>
            <person name="Postlethwait J."/>
            <person name="Bobe J."/>
            <person name="Wedekind C."/>
            <person name="Guiguen Y."/>
        </authorList>
    </citation>
    <scope>NUCLEOTIDE SEQUENCE [LARGE SCALE GENOMIC DNA]</scope>
    <source>
        <strain evidence="11">Cs_M1</strain>
        <tissue evidence="11">Blood</tissue>
    </source>
</reference>
<keyword evidence="8" id="KW-0539">Nucleus</keyword>
<evidence type="ECO:0000256" key="1">
    <source>
        <dbReference type="ARBA" id="ARBA00004123"/>
    </source>
</evidence>
<dbReference type="Pfam" id="PF06087">
    <property type="entry name" value="Tyr-DNA_phospho"/>
    <property type="match status" value="1"/>
</dbReference>
<dbReference type="SUPFAM" id="SSF56024">
    <property type="entry name" value="Phospholipase D/nuclease"/>
    <property type="match status" value="1"/>
</dbReference>
<dbReference type="GO" id="GO:0003697">
    <property type="term" value="F:single-stranded DNA binding"/>
    <property type="evidence" value="ECO:0007669"/>
    <property type="project" value="TreeGrafter"/>
</dbReference>
<dbReference type="EMBL" id="JAGTTL010000023">
    <property type="protein sequence ID" value="KAK6304785.1"/>
    <property type="molecule type" value="Genomic_DNA"/>
</dbReference>
<evidence type="ECO:0000256" key="10">
    <source>
        <dbReference type="SAM" id="MobiDB-lite"/>
    </source>
</evidence>
<dbReference type="PANTHER" id="PTHR12415">
    <property type="entry name" value="TYROSYL-DNA PHOSPHODIESTERASE 1"/>
    <property type="match status" value="1"/>
</dbReference>
<proteinExistence type="inferred from homology"/>
<keyword evidence="3" id="KW-0540">Nuclease</keyword>
<evidence type="ECO:0000313" key="12">
    <source>
        <dbReference type="Proteomes" id="UP001356427"/>
    </source>
</evidence>
<evidence type="ECO:0000256" key="2">
    <source>
        <dbReference type="ARBA" id="ARBA00010205"/>
    </source>
</evidence>
<evidence type="ECO:0000256" key="9">
    <source>
        <dbReference type="PIRSR" id="PIRSR610347-2"/>
    </source>
</evidence>
<evidence type="ECO:0000256" key="7">
    <source>
        <dbReference type="ARBA" id="ARBA00023204"/>
    </source>
</evidence>
<sequence>MVQQDPPEFRKMMFLWFEEGFRVVILTSNMIRADWYQKTQRLWVSPLYPRLPKGSPETVGESPTLSKRNQMIGEH</sequence>
<evidence type="ECO:0000256" key="3">
    <source>
        <dbReference type="ARBA" id="ARBA00022722"/>
    </source>
</evidence>
<evidence type="ECO:0000256" key="5">
    <source>
        <dbReference type="ARBA" id="ARBA00022801"/>
    </source>
</evidence>
<accession>A0AAN8L8T8</accession>
<comment type="caution">
    <text evidence="11">The sequence shown here is derived from an EMBL/GenBank/DDBJ whole genome shotgun (WGS) entry which is preliminary data.</text>
</comment>
<keyword evidence="12" id="KW-1185">Reference proteome</keyword>
<dbReference type="Gene3D" id="3.30.870.10">
    <property type="entry name" value="Endonuclease Chain A"/>
    <property type="match status" value="1"/>
</dbReference>
<dbReference type="PANTHER" id="PTHR12415:SF0">
    <property type="entry name" value="TYROSYL-DNA PHOSPHODIESTERASE 1"/>
    <property type="match status" value="1"/>
</dbReference>
<evidence type="ECO:0000256" key="6">
    <source>
        <dbReference type="ARBA" id="ARBA00022839"/>
    </source>
</evidence>
<keyword evidence="5" id="KW-0378">Hydrolase</keyword>
<comment type="subcellular location">
    <subcellularLocation>
        <location evidence="1">Nucleus</location>
    </subcellularLocation>
</comment>
<dbReference type="Proteomes" id="UP001356427">
    <property type="component" value="Unassembled WGS sequence"/>
</dbReference>
<gene>
    <name evidence="11" type="ORF">J4Q44_G00253710</name>
</gene>
<feature type="binding site" evidence="9">
    <location>
        <position position="11"/>
    </location>
    <ligand>
        <name>substrate</name>
    </ligand>
</feature>
<dbReference type="GO" id="GO:0003690">
    <property type="term" value="F:double-stranded DNA binding"/>
    <property type="evidence" value="ECO:0007669"/>
    <property type="project" value="TreeGrafter"/>
</dbReference>
<dbReference type="GO" id="GO:0004527">
    <property type="term" value="F:exonuclease activity"/>
    <property type="evidence" value="ECO:0007669"/>
    <property type="project" value="UniProtKB-KW"/>
</dbReference>
<evidence type="ECO:0000313" key="11">
    <source>
        <dbReference type="EMBL" id="KAK6304785.1"/>
    </source>
</evidence>
<organism evidence="11 12">
    <name type="scientific">Coregonus suidteri</name>
    <dbReference type="NCBI Taxonomy" id="861788"/>
    <lineage>
        <taxon>Eukaryota</taxon>
        <taxon>Metazoa</taxon>
        <taxon>Chordata</taxon>
        <taxon>Craniata</taxon>
        <taxon>Vertebrata</taxon>
        <taxon>Euteleostomi</taxon>
        <taxon>Actinopterygii</taxon>
        <taxon>Neopterygii</taxon>
        <taxon>Teleostei</taxon>
        <taxon>Protacanthopterygii</taxon>
        <taxon>Salmoniformes</taxon>
        <taxon>Salmonidae</taxon>
        <taxon>Coregoninae</taxon>
        <taxon>Coregonus</taxon>
    </lineage>
</organism>
<keyword evidence="7" id="KW-0234">DNA repair</keyword>
<evidence type="ECO:0000256" key="8">
    <source>
        <dbReference type="ARBA" id="ARBA00023242"/>
    </source>
</evidence>
<feature type="region of interest" description="Disordered" evidence="10">
    <location>
        <begin position="53"/>
        <end position="75"/>
    </location>
</feature>
<name>A0AAN8L8T8_9TELE</name>
<dbReference type="GO" id="GO:0005634">
    <property type="term" value="C:nucleus"/>
    <property type="evidence" value="ECO:0007669"/>
    <property type="project" value="UniProtKB-SubCell"/>
</dbReference>
<dbReference type="InterPro" id="IPR010347">
    <property type="entry name" value="Tdp1"/>
</dbReference>